<name>A0ACB8DMK8_DERSI</name>
<gene>
    <name evidence="1" type="ORF">HPB49_004828</name>
</gene>
<evidence type="ECO:0000313" key="1">
    <source>
        <dbReference type="EMBL" id="KAH7973750.1"/>
    </source>
</evidence>
<keyword evidence="2" id="KW-1185">Reference proteome</keyword>
<dbReference type="EMBL" id="CM023479">
    <property type="protein sequence ID" value="KAH7973750.1"/>
    <property type="molecule type" value="Genomic_DNA"/>
</dbReference>
<dbReference type="Proteomes" id="UP000821865">
    <property type="component" value="Chromosome 10"/>
</dbReference>
<accession>A0ACB8DMK8</accession>
<protein>
    <submittedName>
        <fullName evidence="1">Uncharacterized protein</fullName>
    </submittedName>
</protein>
<proteinExistence type="predicted"/>
<comment type="caution">
    <text evidence="1">The sequence shown here is derived from an EMBL/GenBank/DDBJ whole genome shotgun (WGS) entry which is preliminary data.</text>
</comment>
<evidence type="ECO:0000313" key="2">
    <source>
        <dbReference type="Proteomes" id="UP000821865"/>
    </source>
</evidence>
<organism evidence="1 2">
    <name type="scientific">Dermacentor silvarum</name>
    <name type="common">Tick</name>
    <dbReference type="NCBI Taxonomy" id="543639"/>
    <lineage>
        <taxon>Eukaryota</taxon>
        <taxon>Metazoa</taxon>
        <taxon>Ecdysozoa</taxon>
        <taxon>Arthropoda</taxon>
        <taxon>Chelicerata</taxon>
        <taxon>Arachnida</taxon>
        <taxon>Acari</taxon>
        <taxon>Parasitiformes</taxon>
        <taxon>Ixodida</taxon>
        <taxon>Ixodoidea</taxon>
        <taxon>Ixodidae</taxon>
        <taxon>Rhipicephalinae</taxon>
        <taxon>Dermacentor</taxon>
    </lineage>
</organism>
<reference evidence="1" key="1">
    <citation type="submission" date="2020-05" db="EMBL/GenBank/DDBJ databases">
        <title>Large-scale comparative analyses of tick genomes elucidate their genetic diversity and vector capacities.</title>
        <authorList>
            <person name="Jia N."/>
            <person name="Wang J."/>
            <person name="Shi W."/>
            <person name="Du L."/>
            <person name="Sun Y."/>
            <person name="Zhan W."/>
            <person name="Jiang J."/>
            <person name="Wang Q."/>
            <person name="Zhang B."/>
            <person name="Ji P."/>
            <person name="Sakyi L.B."/>
            <person name="Cui X."/>
            <person name="Yuan T."/>
            <person name="Jiang B."/>
            <person name="Yang W."/>
            <person name="Lam T.T.-Y."/>
            <person name="Chang Q."/>
            <person name="Ding S."/>
            <person name="Wang X."/>
            <person name="Zhu J."/>
            <person name="Ruan X."/>
            <person name="Zhao L."/>
            <person name="Wei J."/>
            <person name="Que T."/>
            <person name="Du C."/>
            <person name="Cheng J."/>
            <person name="Dai P."/>
            <person name="Han X."/>
            <person name="Huang E."/>
            <person name="Gao Y."/>
            <person name="Liu J."/>
            <person name="Shao H."/>
            <person name="Ye R."/>
            <person name="Li L."/>
            <person name="Wei W."/>
            <person name="Wang X."/>
            <person name="Wang C."/>
            <person name="Yang T."/>
            <person name="Huo Q."/>
            <person name="Li W."/>
            <person name="Guo W."/>
            <person name="Chen H."/>
            <person name="Zhou L."/>
            <person name="Ni X."/>
            <person name="Tian J."/>
            <person name="Zhou Y."/>
            <person name="Sheng Y."/>
            <person name="Liu T."/>
            <person name="Pan Y."/>
            <person name="Xia L."/>
            <person name="Li J."/>
            <person name="Zhao F."/>
            <person name="Cao W."/>
        </authorList>
    </citation>
    <scope>NUCLEOTIDE SEQUENCE</scope>
    <source>
        <strain evidence="1">Dsil-2018</strain>
    </source>
</reference>
<sequence>MIPGAGNDLITDLEARQLESTSTMTDLRSSHRMLKTSCIIFLPLGLTCAIAALSLAYIAAIHDRHAERPPATTVAGRHADEVHNTATIPRWVSQIPTVQTVIPAEGTAATSLSPFYDREEDVISYFRNLTRGIATAPTIGSADMSTKGDWLVAAASSETSMVTANRDWSAVSTISNGARSPEVVFTAPTMRSVEPAGRRIDVNSLDNEDINDIGDRVDHGELALTSKKSASSNRETTRTTDLLDLLGLHDNLAPNTNTSRSAKRAPSSKKRAAGHDATRRRYRVQNTASGRASWLRRNIGTVTSKLPGAKLKSKESSGKLHLNEHNRSWTRRGERRNDKNVRTLLPSTFVTMARWKPRNARATLPEASPKRPSSEDNFRGARSVTRIVVSHRTQRRRNDILLQLKEEVIVPATRHSPTAILALDLKGATYSYIRDFLSDRKAILKVGDQATDPFLLGGRGTPQGAVLSPLLFNIALIGLPPLLDNIPGIRHGLYADDITIWSSTGSIGAMESHLQEAADVVSDYAKPCGLSCAPQNEKRVCFTSAPLHGSSRYEAEKAANSNV</sequence>